<reference evidence="7 8" key="1">
    <citation type="submission" date="2015-03" db="EMBL/GenBank/DDBJ databases">
        <title>Draft genome sequence of Luteibacter yeojuensis strain SU11.</title>
        <authorList>
            <person name="Sulaiman J."/>
            <person name="Priya K."/>
            <person name="Chan K.-G."/>
        </authorList>
    </citation>
    <scope>NUCLEOTIDE SEQUENCE [LARGE SCALE GENOMIC DNA]</scope>
    <source>
        <strain evidence="7 8">SU11</strain>
    </source>
</reference>
<organism evidence="7 8">
    <name type="scientific">Luteibacter yeojuensis</name>
    <dbReference type="NCBI Taxonomy" id="345309"/>
    <lineage>
        <taxon>Bacteria</taxon>
        <taxon>Pseudomonadati</taxon>
        <taxon>Pseudomonadota</taxon>
        <taxon>Gammaproteobacteria</taxon>
        <taxon>Lysobacterales</taxon>
        <taxon>Rhodanobacteraceae</taxon>
        <taxon>Luteibacter</taxon>
    </lineage>
</organism>
<keyword evidence="8" id="KW-1185">Reference proteome</keyword>
<evidence type="ECO:0000256" key="2">
    <source>
        <dbReference type="ARBA" id="ARBA00005272"/>
    </source>
</evidence>
<comment type="caution">
    <text evidence="7">The sequence shown here is derived from an EMBL/GenBank/DDBJ whole genome shotgun (WGS) entry which is preliminary data.</text>
</comment>
<gene>
    <name evidence="7" type="ORF">VI08_19025</name>
</gene>
<keyword evidence="5" id="KW-0560">Oxidoreductase</keyword>
<dbReference type="InterPro" id="IPR036188">
    <property type="entry name" value="FAD/NAD-bd_sf"/>
</dbReference>
<evidence type="ECO:0000313" key="8">
    <source>
        <dbReference type="Proteomes" id="UP000033651"/>
    </source>
</evidence>
<dbReference type="Proteomes" id="UP000033651">
    <property type="component" value="Unassembled WGS sequence"/>
</dbReference>
<dbReference type="PRINTS" id="PR00368">
    <property type="entry name" value="FADPNR"/>
</dbReference>
<proteinExistence type="inferred from homology"/>
<dbReference type="PRINTS" id="PR00469">
    <property type="entry name" value="PNDRDTASEII"/>
</dbReference>
<evidence type="ECO:0000313" key="7">
    <source>
        <dbReference type="EMBL" id="KJV26290.1"/>
    </source>
</evidence>
<dbReference type="Pfam" id="PF07992">
    <property type="entry name" value="Pyr_redox_2"/>
    <property type="match status" value="1"/>
</dbReference>
<dbReference type="OrthoDB" id="9781621at2"/>
<dbReference type="GO" id="GO:0019646">
    <property type="term" value="P:aerobic electron transport chain"/>
    <property type="evidence" value="ECO:0007669"/>
    <property type="project" value="TreeGrafter"/>
</dbReference>
<keyword evidence="4" id="KW-0274">FAD</keyword>
<feature type="domain" description="FAD/NAD(P)-binding" evidence="6">
    <location>
        <begin position="10"/>
        <end position="338"/>
    </location>
</feature>
<evidence type="ECO:0000256" key="1">
    <source>
        <dbReference type="ARBA" id="ARBA00001974"/>
    </source>
</evidence>
<evidence type="ECO:0000256" key="4">
    <source>
        <dbReference type="ARBA" id="ARBA00022827"/>
    </source>
</evidence>
<evidence type="ECO:0000256" key="3">
    <source>
        <dbReference type="ARBA" id="ARBA00022630"/>
    </source>
</evidence>
<evidence type="ECO:0000256" key="5">
    <source>
        <dbReference type="ARBA" id="ARBA00023002"/>
    </source>
</evidence>
<dbReference type="GO" id="GO:0003955">
    <property type="term" value="F:NAD(P)H dehydrogenase (quinone) activity"/>
    <property type="evidence" value="ECO:0007669"/>
    <property type="project" value="TreeGrafter"/>
</dbReference>
<dbReference type="InterPro" id="IPR023753">
    <property type="entry name" value="FAD/NAD-binding_dom"/>
</dbReference>
<dbReference type="EMBL" id="JZRB01000059">
    <property type="protein sequence ID" value="KJV26290.1"/>
    <property type="molecule type" value="Genomic_DNA"/>
</dbReference>
<keyword evidence="3" id="KW-0285">Flavoprotein</keyword>
<comment type="similarity">
    <text evidence="2">Belongs to the NADH dehydrogenase family.</text>
</comment>
<comment type="cofactor">
    <cofactor evidence="1">
        <name>FAD</name>
        <dbReference type="ChEBI" id="CHEBI:57692"/>
    </cofactor>
</comment>
<sequence length="435" mass="46212">MGNDNVLEGDVVIVGGGVAGLELATTLGRRSRRGRGVGKVLLVDADSAHVWKPMLHTIAAGTRDLAQHQTPYLAQARDAGFTYVPGGLAGLDRERQEITVAPLEGPSGQVLLPARRVRYRALVLAIGSQANDFGVPGAQAHGMRIDSRRDADTFARTLRERMLQCLADGSDLPIAIIGGGATGVELAAELVKLRDIAASYGSEALRSRISLTLVESGTRLLAAFPEDVGHATRGKLESLGIQVMTGQRAVAIERDGIALKDGGWVRATLKVWAAGVKAPAVLNGLDDLETNAASQLIVGRSLQTTRDARIFAVGDCSSLSLNGHKPLPPTAQVAHQQAAHLAKHLPAFLARAHAIPPFAYHDFGALVSLAEYDAFGSLGRTGLLKGLTLRGRLARYSHEMLYRGHQARLHGPVKGTLLWCIDALNAKVRAPARMD</sequence>
<evidence type="ECO:0000259" key="6">
    <source>
        <dbReference type="Pfam" id="PF07992"/>
    </source>
</evidence>
<dbReference type="PANTHER" id="PTHR42913:SF3">
    <property type="entry name" value="64 KDA MITOCHONDRIAL NADH DEHYDROGENASE (EUROFUNG)"/>
    <property type="match status" value="1"/>
</dbReference>
<dbReference type="AlphaFoldDB" id="A0A0F3K4U5"/>
<dbReference type="PANTHER" id="PTHR42913">
    <property type="entry name" value="APOPTOSIS-INDUCING FACTOR 1"/>
    <property type="match status" value="1"/>
</dbReference>
<dbReference type="InterPro" id="IPR051169">
    <property type="entry name" value="NADH-Q_oxidoreductase"/>
</dbReference>
<dbReference type="PATRIC" id="fig|345309.4.peg.3616"/>
<protein>
    <submittedName>
        <fullName evidence="7">Pyridine nucleotide-disulfide oxidoreductase</fullName>
    </submittedName>
</protein>
<dbReference type="Gene3D" id="3.50.50.100">
    <property type="match status" value="1"/>
</dbReference>
<accession>A0A0F3K4U5</accession>
<dbReference type="RefSeq" id="WP_045831217.1">
    <property type="nucleotide sequence ID" value="NZ_JZRB01000059.1"/>
</dbReference>
<dbReference type="SUPFAM" id="SSF51905">
    <property type="entry name" value="FAD/NAD(P)-binding domain"/>
    <property type="match status" value="1"/>
</dbReference>
<name>A0A0F3K4U5_9GAMM</name>